<evidence type="ECO:0000313" key="8">
    <source>
        <dbReference type="EMBL" id="BCK59121.1"/>
    </source>
</evidence>
<keyword evidence="2" id="KW-0001">2Fe-2S</keyword>
<comment type="cofactor">
    <cofactor evidence="1">
        <name>Fe cation</name>
        <dbReference type="ChEBI" id="CHEBI:24875"/>
    </cofactor>
</comment>
<reference evidence="8 9" key="1">
    <citation type="submission" date="2020-08" db="EMBL/GenBank/DDBJ databases">
        <title>Genome Sequencing of Nocardia wallacei strain FMUON74 and assembly.</title>
        <authorList>
            <person name="Toyokawa M."/>
            <person name="Uesaka K."/>
        </authorList>
    </citation>
    <scope>NUCLEOTIDE SEQUENCE [LARGE SCALE GENOMIC DNA]</scope>
    <source>
        <strain evidence="8 9">FMUON74</strain>
    </source>
</reference>
<dbReference type="KEGG" id="nwl:NWFMUON74_68930"/>
<dbReference type="PRINTS" id="PR00090">
    <property type="entry name" value="RNGDIOXGNASE"/>
</dbReference>
<feature type="domain" description="Rieske" evidence="7">
    <location>
        <begin position="51"/>
        <end position="159"/>
    </location>
</feature>
<proteinExistence type="predicted"/>
<dbReference type="SUPFAM" id="SSF50022">
    <property type="entry name" value="ISP domain"/>
    <property type="match status" value="1"/>
</dbReference>
<dbReference type="SUPFAM" id="SSF55961">
    <property type="entry name" value="Bet v1-like"/>
    <property type="match status" value="1"/>
</dbReference>
<keyword evidence="6" id="KW-0411">Iron-sulfur</keyword>
<evidence type="ECO:0000256" key="1">
    <source>
        <dbReference type="ARBA" id="ARBA00001962"/>
    </source>
</evidence>
<keyword evidence="9" id="KW-1185">Reference proteome</keyword>
<dbReference type="RefSeq" id="WP_187685762.1">
    <property type="nucleotide sequence ID" value="NZ_AP023396.1"/>
</dbReference>
<dbReference type="InterPro" id="IPR017941">
    <property type="entry name" value="Rieske_2Fe-2S"/>
</dbReference>
<evidence type="ECO:0000256" key="5">
    <source>
        <dbReference type="ARBA" id="ARBA00023004"/>
    </source>
</evidence>
<keyword evidence="3" id="KW-0479">Metal-binding</keyword>
<evidence type="ECO:0000256" key="4">
    <source>
        <dbReference type="ARBA" id="ARBA00023002"/>
    </source>
</evidence>
<evidence type="ECO:0000313" key="9">
    <source>
        <dbReference type="Proteomes" id="UP000516173"/>
    </source>
</evidence>
<dbReference type="InterPro" id="IPR036922">
    <property type="entry name" value="Rieske_2Fe-2S_sf"/>
</dbReference>
<dbReference type="GO" id="GO:0016705">
    <property type="term" value="F:oxidoreductase activity, acting on paired donors, with incorporation or reduction of molecular oxygen"/>
    <property type="evidence" value="ECO:0007669"/>
    <property type="project" value="UniProtKB-ARBA"/>
</dbReference>
<dbReference type="InterPro" id="IPR015879">
    <property type="entry name" value="Ring_hydroxy_dOase_asu_C_dom"/>
</dbReference>
<dbReference type="GO" id="GO:0051537">
    <property type="term" value="F:2 iron, 2 sulfur cluster binding"/>
    <property type="evidence" value="ECO:0007669"/>
    <property type="project" value="UniProtKB-KW"/>
</dbReference>
<dbReference type="PANTHER" id="PTHR43756">
    <property type="entry name" value="CHOLINE MONOOXYGENASE, CHLOROPLASTIC"/>
    <property type="match status" value="1"/>
</dbReference>
<sequence length="384" mass="42535">MSVVTTQVDEILSALREYLDDQPPALTLPPAAYTSPELWELERERIFAHSWLLIAHGDQLAEPGDYVSTSIAGEPVVVVRAEDRALHALSPVCRHRLMLMVEPGAGRTDAFTCQYHLWKYGLDGQLRGAPHMGPNKDFDARSCRLPRFAVEEWNGFVFVNLDAKADAIGAHLDLGAQAFTNYRLSEMVQVDSWSVEWQANWKVAMENGHENYHVLGLHRQTLEPFMPGGGDMYIEPYSPWVLHGRIPLAIPAMAPTLTLDEVQQTHGMLLMCFPTGGFIAFGDQVVWLSFVPSAIDRVRVLGGVLTPPEVSASSEAVTRTQQAVTAMINDEDRRGLEAVQRGVGSRFAARGHLCPKEQPGMLAFYRNLAHALLGKEPTDLSTAR</sequence>
<keyword evidence="5" id="KW-0408">Iron</keyword>
<dbReference type="GO" id="GO:0004497">
    <property type="term" value="F:monooxygenase activity"/>
    <property type="evidence" value="ECO:0007669"/>
    <property type="project" value="UniProtKB-ARBA"/>
</dbReference>
<keyword evidence="4" id="KW-0560">Oxidoreductase</keyword>
<dbReference type="Gene3D" id="3.90.380.10">
    <property type="entry name" value="Naphthalene 1,2-dioxygenase Alpha Subunit, Chain A, domain 1"/>
    <property type="match status" value="2"/>
</dbReference>
<dbReference type="Gene3D" id="2.102.10.10">
    <property type="entry name" value="Rieske [2Fe-2S] iron-sulphur domain"/>
    <property type="match status" value="1"/>
</dbReference>
<protein>
    <submittedName>
        <fullName evidence="8">Diguanylate cyclase</fullName>
    </submittedName>
</protein>
<dbReference type="Pfam" id="PF00848">
    <property type="entry name" value="Ring_hydroxyl_A"/>
    <property type="match status" value="1"/>
</dbReference>
<evidence type="ECO:0000256" key="2">
    <source>
        <dbReference type="ARBA" id="ARBA00022714"/>
    </source>
</evidence>
<gene>
    <name evidence="8" type="ORF">NWFMUON74_68930</name>
</gene>
<dbReference type="GO" id="GO:0005506">
    <property type="term" value="F:iron ion binding"/>
    <property type="evidence" value="ECO:0007669"/>
    <property type="project" value="InterPro"/>
</dbReference>
<dbReference type="PANTHER" id="PTHR43756:SF5">
    <property type="entry name" value="CHOLINE MONOOXYGENASE, CHLOROPLASTIC"/>
    <property type="match status" value="1"/>
</dbReference>
<dbReference type="EMBL" id="AP023396">
    <property type="protein sequence ID" value="BCK59121.1"/>
    <property type="molecule type" value="Genomic_DNA"/>
</dbReference>
<name>A0A7G1KW64_9NOCA</name>
<dbReference type="InterPro" id="IPR001663">
    <property type="entry name" value="Rng_hydr_dOase-A"/>
</dbReference>
<dbReference type="Proteomes" id="UP000516173">
    <property type="component" value="Chromosome"/>
</dbReference>
<evidence type="ECO:0000256" key="3">
    <source>
        <dbReference type="ARBA" id="ARBA00022723"/>
    </source>
</evidence>
<dbReference type="Pfam" id="PF00355">
    <property type="entry name" value="Rieske"/>
    <property type="match status" value="1"/>
</dbReference>
<evidence type="ECO:0000259" key="7">
    <source>
        <dbReference type="PROSITE" id="PS51296"/>
    </source>
</evidence>
<dbReference type="PROSITE" id="PS51296">
    <property type="entry name" value="RIESKE"/>
    <property type="match status" value="1"/>
</dbReference>
<dbReference type="CDD" id="cd03469">
    <property type="entry name" value="Rieske_RO_Alpha_N"/>
    <property type="match status" value="1"/>
</dbReference>
<dbReference type="AlphaFoldDB" id="A0A7G1KW64"/>
<dbReference type="GeneID" id="80351272"/>
<accession>A0A7G1KW64</accession>
<evidence type="ECO:0000256" key="6">
    <source>
        <dbReference type="ARBA" id="ARBA00023014"/>
    </source>
</evidence>
<organism evidence="8 9">
    <name type="scientific">Nocardia wallacei</name>
    <dbReference type="NCBI Taxonomy" id="480035"/>
    <lineage>
        <taxon>Bacteria</taxon>
        <taxon>Bacillati</taxon>
        <taxon>Actinomycetota</taxon>
        <taxon>Actinomycetes</taxon>
        <taxon>Mycobacteriales</taxon>
        <taxon>Nocardiaceae</taxon>
        <taxon>Nocardia</taxon>
    </lineage>
</organism>